<feature type="chain" id="PRO_5022188717" description="PKD/Chitinase domain-containing protein" evidence="1">
    <location>
        <begin position="25"/>
        <end position="948"/>
    </location>
</feature>
<dbReference type="Pfam" id="PF22352">
    <property type="entry name" value="K319L-like_PKD"/>
    <property type="match status" value="2"/>
</dbReference>
<evidence type="ECO:0000256" key="1">
    <source>
        <dbReference type="SAM" id="SignalP"/>
    </source>
</evidence>
<evidence type="ECO:0000313" key="4">
    <source>
        <dbReference type="Proteomes" id="UP000321436"/>
    </source>
</evidence>
<dbReference type="GO" id="GO:0016020">
    <property type="term" value="C:membrane"/>
    <property type="evidence" value="ECO:0007669"/>
    <property type="project" value="TreeGrafter"/>
</dbReference>
<dbReference type="InterPro" id="IPR029865">
    <property type="entry name" value="KIAA0319-like"/>
</dbReference>
<evidence type="ECO:0000313" key="3">
    <source>
        <dbReference type="EMBL" id="GEP98352.1"/>
    </source>
</evidence>
<feature type="signal peptide" evidence="1">
    <location>
        <begin position="1"/>
        <end position="24"/>
    </location>
</feature>
<dbReference type="PANTHER" id="PTHR46182">
    <property type="entry name" value="FI19480P1"/>
    <property type="match status" value="1"/>
</dbReference>
<dbReference type="CDD" id="cd00146">
    <property type="entry name" value="PKD"/>
    <property type="match status" value="1"/>
</dbReference>
<protein>
    <recommendedName>
        <fullName evidence="2">PKD/Chitinase domain-containing protein</fullName>
    </recommendedName>
</protein>
<dbReference type="SUPFAM" id="SSF49299">
    <property type="entry name" value="PKD domain"/>
    <property type="match status" value="2"/>
</dbReference>
<dbReference type="InterPro" id="IPR022409">
    <property type="entry name" value="PKD/Chitinase_dom"/>
</dbReference>
<accession>A0A512RRP2</accession>
<dbReference type="Gene3D" id="3.40.50.1110">
    <property type="entry name" value="SGNH hydrolase"/>
    <property type="match status" value="1"/>
</dbReference>
<organism evidence="3 4">
    <name type="scientific">Chitinophaga cymbidii</name>
    <dbReference type="NCBI Taxonomy" id="1096750"/>
    <lineage>
        <taxon>Bacteria</taxon>
        <taxon>Pseudomonadati</taxon>
        <taxon>Bacteroidota</taxon>
        <taxon>Chitinophagia</taxon>
        <taxon>Chitinophagales</taxon>
        <taxon>Chitinophagaceae</taxon>
        <taxon>Chitinophaga</taxon>
    </lineage>
</organism>
<sequence>MSYIMKQLYVILCALLLQSLSIFAQSALQVKQDTVKVRNAELIIENNSRNVQGVLHNAGNGQVTFQRLQLEKIGDTAIAITGHDTLNIRLGAGSTGGSQELHLSVRAIDATQQQLKWWKAPQDLYTAPKVGVIGGSQGKGAYTSTYANSIIGRLEGYLQQVASGAVVTNYCQNGYNTRRLMPDGSNQWVDVTRNITKALSDGNKIIILVTPSNDADPNNPWGGATTLTETMSNIAAIDDACNRAGATLFVFSGFPRHDFAMAARIQQLDLSYLLLEKFGSRCAFVYKLLEDPANPYQINPTLHTGDKAHLNDQGALIAYIPMRDVLVGHFTSNTLISKYVLQRTPSLSTEFTDFQVLATPDVNFYNLSLDNYFYRVRYFHHDGVYSPWSNIVQGIGSVSGQFPVVNAGADQTINLPAPLTLSATASDPVGTITSYQWIKLSGGTATIATPGNAQTAVTNLAPGVYVFRCTVTNNSGLQSSDDVQVTVTGLTIAKTARFNFSLTSKPVSGYNNLYGHPHSAVHTATDATTGIGLNTVATSAWEPNGSSSALDNLNVVNDGGGYIVDQATLANVFFTGSETAVDNLRITGLTAGRLCRILVTGNAVSSPRTTRVMIDSEVKQFNATGNSSKAAIFDYFTVPAGGEINIAIYADETSGSPFGVVSAVVVDEYQDDNSNPDNELPTVNAGSDQSITLPTVPTLTATASDPDGTISSYSWTKISGGSAVITSPNNASTTISDLSAGVYVFRCTVMDNDGGTAYDDVQLTVTAPAVARTGSFNFSLTSNPVTGFVNLYGAPHTTVLSGTSASGIGINTISTSAYAPNGSVSSLDNIAVEDDGGGFIVPQNVLRSIIFTATSIPTDNLQITGLTPGRYCKIMLTANAFSTPRNNRVRVNGVVKQFNATKNSSKGAIFDFVLVPAGGTINIAFYAENTTSFAGLASAVVVEEYAEE</sequence>
<dbReference type="PANTHER" id="PTHR46182:SF2">
    <property type="entry name" value="FI19480P1"/>
    <property type="match status" value="1"/>
</dbReference>
<dbReference type="Gene3D" id="2.60.40.10">
    <property type="entry name" value="Immunoglobulins"/>
    <property type="match status" value="2"/>
</dbReference>
<keyword evidence="1" id="KW-0732">Signal</keyword>
<dbReference type="InterPro" id="IPR013783">
    <property type="entry name" value="Ig-like_fold"/>
</dbReference>
<evidence type="ECO:0000259" key="2">
    <source>
        <dbReference type="SMART" id="SM00089"/>
    </source>
</evidence>
<reference evidence="3 4" key="1">
    <citation type="submission" date="2019-07" db="EMBL/GenBank/DDBJ databases">
        <title>Whole genome shotgun sequence of Chitinophaga cymbidii NBRC 109752.</title>
        <authorList>
            <person name="Hosoyama A."/>
            <person name="Uohara A."/>
            <person name="Ohji S."/>
            <person name="Ichikawa N."/>
        </authorList>
    </citation>
    <scope>NUCLEOTIDE SEQUENCE [LARGE SCALE GENOMIC DNA]</scope>
    <source>
        <strain evidence="3 4">NBRC 109752</strain>
    </source>
</reference>
<dbReference type="Proteomes" id="UP000321436">
    <property type="component" value="Unassembled WGS sequence"/>
</dbReference>
<proteinExistence type="predicted"/>
<dbReference type="InterPro" id="IPR036514">
    <property type="entry name" value="SGNH_hydro_sf"/>
</dbReference>
<keyword evidence="4" id="KW-1185">Reference proteome</keyword>
<gene>
    <name evidence="3" type="ORF">CCY01nite_46120</name>
</gene>
<dbReference type="AlphaFoldDB" id="A0A512RRP2"/>
<dbReference type="InterPro" id="IPR035986">
    <property type="entry name" value="PKD_dom_sf"/>
</dbReference>
<dbReference type="GO" id="GO:0016788">
    <property type="term" value="F:hydrolase activity, acting on ester bonds"/>
    <property type="evidence" value="ECO:0007669"/>
    <property type="project" value="UniProtKB-ARBA"/>
</dbReference>
<comment type="caution">
    <text evidence="3">The sequence shown here is derived from an EMBL/GenBank/DDBJ whole genome shotgun (WGS) entry which is preliminary data.</text>
</comment>
<dbReference type="SUPFAM" id="SSF52266">
    <property type="entry name" value="SGNH hydrolase"/>
    <property type="match status" value="1"/>
</dbReference>
<dbReference type="EMBL" id="BKAU01000006">
    <property type="protein sequence ID" value="GEP98352.1"/>
    <property type="molecule type" value="Genomic_DNA"/>
</dbReference>
<feature type="domain" description="PKD/Chitinase" evidence="2">
    <location>
        <begin position="686"/>
        <end position="768"/>
    </location>
</feature>
<name>A0A512RRP2_9BACT</name>
<dbReference type="GO" id="GO:0031410">
    <property type="term" value="C:cytoplasmic vesicle"/>
    <property type="evidence" value="ECO:0007669"/>
    <property type="project" value="TreeGrafter"/>
</dbReference>
<feature type="domain" description="PKD/Chitinase" evidence="2">
    <location>
        <begin position="408"/>
        <end position="490"/>
    </location>
</feature>
<dbReference type="SMART" id="SM00089">
    <property type="entry name" value="PKD"/>
    <property type="match status" value="2"/>
</dbReference>